<evidence type="ECO:0000256" key="1">
    <source>
        <dbReference type="ARBA" id="ARBA00022801"/>
    </source>
</evidence>
<evidence type="ECO:0000313" key="4">
    <source>
        <dbReference type="Proteomes" id="UP001235744"/>
    </source>
</evidence>
<dbReference type="RefSeq" id="WP_306071575.1">
    <property type="nucleotide sequence ID" value="NZ_CP120988.1"/>
</dbReference>
<dbReference type="InterPro" id="IPR005754">
    <property type="entry name" value="Sortase"/>
</dbReference>
<gene>
    <name evidence="3" type="ORF">P8A19_14405</name>
</gene>
<dbReference type="EMBL" id="CP120988">
    <property type="protein sequence ID" value="WLQ56559.1"/>
    <property type="molecule type" value="Genomic_DNA"/>
</dbReference>
<dbReference type="InterPro" id="IPR042001">
    <property type="entry name" value="Sortase_F"/>
</dbReference>
<evidence type="ECO:0000313" key="3">
    <source>
        <dbReference type="EMBL" id="WLQ56559.1"/>
    </source>
</evidence>
<dbReference type="InterPro" id="IPR023365">
    <property type="entry name" value="Sortase_dom-sf"/>
</dbReference>
<evidence type="ECO:0000256" key="2">
    <source>
        <dbReference type="SAM" id="MobiDB-lite"/>
    </source>
</evidence>
<accession>A0ABY9INZ2</accession>
<dbReference type="SUPFAM" id="SSF63817">
    <property type="entry name" value="Sortase"/>
    <property type="match status" value="1"/>
</dbReference>
<dbReference type="Pfam" id="PF04203">
    <property type="entry name" value="Sortase"/>
    <property type="match status" value="1"/>
</dbReference>
<reference evidence="3 4" key="1">
    <citation type="submission" date="2023-03" db="EMBL/GenBank/DDBJ databases">
        <title>Isolation and description of six Streptomyces strains from soil environments, able to metabolize different microbial glucans.</title>
        <authorList>
            <person name="Widen T."/>
            <person name="Larsbrink J."/>
        </authorList>
    </citation>
    <scope>NUCLEOTIDE SEQUENCE [LARGE SCALE GENOMIC DNA]</scope>
    <source>
        <strain evidence="3 4">Alt2</strain>
    </source>
</reference>
<dbReference type="Gene3D" id="2.40.260.10">
    <property type="entry name" value="Sortase"/>
    <property type="match status" value="1"/>
</dbReference>
<organism evidence="3 4">
    <name type="scientific">Streptomyces poriferorum</name>
    <dbReference type="NCBI Taxonomy" id="2798799"/>
    <lineage>
        <taxon>Bacteria</taxon>
        <taxon>Bacillati</taxon>
        <taxon>Actinomycetota</taxon>
        <taxon>Actinomycetes</taxon>
        <taxon>Kitasatosporales</taxon>
        <taxon>Streptomycetaceae</taxon>
        <taxon>Streptomyces</taxon>
    </lineage>
</organism>
<sequence length="251" mass="25617">MAAPQSPGSPSSRNASDTVTLGRALLWPAAVAGLGMLLIYNSIGPSADDKPPAPLVAAAPAAPAPAAPAAPASSPAAAVPRQASPSPSPTPTTAPALARSVPKRLKIPAIAVDAPFTPLSIGASGRLDAPPPNDKNLVGWFQGGVTPGERGASIVAGHVDTLTGPAVFLQLRFLRPGSTVDITRTDGTVATFKVDTVETFSKAKFPDKRVYADTPDAQLRLITCGGTYDKKAKDYVDNVVVFAHLDSAKKG</sequence>
<dbReference type="Proteomes" id="UP001235744">
    <property type="component" value="Chromosome"/>
</dbReference>
<keyword evidence="4" id="KW-1185">Reference proteome</keyword>
<dbReference type="NCBIfam" id="NF033748">
    <property type="entry name" value="class_F_sortase"/>
    <property type="match status" value="1"/>
</dbReference>
<protein>
    <submittedName>
        <fullName evidence="3">Class F sortase</fullName>
    </submittedName>
</protein>
<feature type="compositionally biased region" description="Low complexity" evidence="2">
    <location>
        <begin position="69"/>
        <end position="85"/>
    </location>
</feature>
<feature type="region of interest" description="Disordered" evidence="2">
    <location>
        <begin position="49"/>
        <end position="96"/>
    </location>
</feature>
<dbReference type="CDD" id="cd05829">
    <property type="entry name" value="Sortase_F"/>
    <property type="match status" value="1"/>
</dbReference>
<name>A0ABY9INZ2_9ACTN</name>
<keyword evidence="1" id="KW-0378">Hydrolase</keyword>
<proteinExistence type="predicted"/>